<dbReference type="InterPro" id="IPR043129">
    <property type="entry name" value="ATPase_NBD"/>
</dbReference>
<keyword evidence="1" id="KW-0547">Nucleotide-binding</keyword>
<protein>
    <recommendedName>
        <fullName evidence="5">Actin-like ATPase domain-containing protein</fullName>
    </recommendedName>
</protein>
<dbReference type="CDD" id="cd10170">
    <property type="entry name" value="ASKHA_NBD_HSP70"/>
    <property type="match status" value="1"/>
</dbReference>
<sequence length="601" mass="66708">MPPKRKADAGPDAGRKPSIKCSTYIVIGIDFGTTYSGVSWARDAKPDGLNMVSRFDGPIWTKCHDKTQVPTAICYNSWGRPSAWGYAVPPTEKALKWFKLLLLDSDHLPDHFRHAPNLIEAQAQMKEMNKSPVDVIADYLRLLWAHSLAQITRAVTTIVMGKVRLKVVVTMPAIWPLYARLRMKEAVTMAGILDPRPAGETLLSFMSEPEAAALAALADVDGQITIDEQSTFVVCDAGGGTVDFITYKMIQDDPMIVEECVRGDGNLCGAAVLDERFEQIFRGYLPENAYDQLDVNILARMLHIDWEDGMKTSFTGLEDSAYTIPIPSGCGIAGMPNTVNITPDNVREVYEPVAASCAELLSKQMQEVKKAHKQQPETIILVGGLGSSRFLRRYLENAFEDTSVIQARGDKPWTAVARGAVIQGLSTTGAPPVMSIKSRIARASYGTTVNIIPWDASMHDSRDRLWCPIQQNFLAVSQTQWFLRIGEQISDEPCKASFWQDFPEPDTEIKTELVYSDAEVPPSRCDDSVKQLCEIKWENIPGFNTLPVWTNTEGQELRQLVYDLQMVSDGVSLDFAIVHKGKRVASKNVSVDFEKVSQPVE</sequence>
<dbReference type="PRINTS" id="PR00301">
    <property type="entry name" value="HEATSHOCK70"/>
</dbReference>
<organism evidence="3 4">
    <name type="scientific">Bionectria ochroleuca</name>
    <name type="common">Gliocladium roseum</name>
    <dbReference type="NCBI Taxonomy" id="29856"/>
    <lineage>
        <taxon>Eukaryota</taxon>
        <taxon>Fungi</taxon>
        <taxon>Dikarya</taxon>
        <taxon>Ascomycota</taxon>
        <taxon>Pezizomycotina</taxon>
        <taxon>Sordariomycetes</taxon>
        <taxon>Hypocreomycetidae</taxon>
        <taxon>Hypocreales</taxon>
        <taxon>Bionectriaceae</taxon>
        <taxon>Clonostachys</taxon>
    </lineage>
</organism>
<evidence type="ECO:0000313" key="3">
    <source>
        <dbReference type="EMBL" id="KAF9751943.1"/>
    </source>
</evidence>
<evidence type="ECO:0000313" key="4">
    <source>
        <dbReference type="Proteomes" id="UP000616885"/>
    </source>
</evidence>
<evidence type="ECO:0000256" key="2">
    <source>
        <dbReference type="ARBA" id="ARBA00022840"/>
    </source>
</evidence>
<evidence type="ECO:0000256" key="1">
    <source>
        <dbReference type="ARBA" id="ARBA00022741"/>
    </source>
</evidence>
<dbReference type="Proteomes" id="UP000616885">
    <property type="component" value="Unassembled WGS sequence"/>
</dbReference>
<gene>
    <name evidence="3" type="ORF">IM811_013737</name>
</gene>
<dbReference type="PANTHER" id="PTHR14187">
    <property type="entry name" value="ALPHA KINASE/ELONGATION FACTOR 2 KINASE"/>
    <property type="match status" value="1"/>
</dbReference>
<dbReference type="GO" id="GO:0140662">
    <property type="term" value="F:ATP-dependent protein folding chaperone"/>
    <property type="evidence" value="ECO:0007669"/>
    <property type="project" value="InterPro"/>
</dbReference>
<comment type="caution">
    <text evidence="3">The sequence shown here is derived from an EMBL/GenBank/DDBJ whole genome shotgun (WGS) entry which is preliminary data.</text>
</comment>
<dbReference type="EMBL" id="JADCTT010000005">
    <property type="protein sequence ID" value="KAF9751943.1"/>
    <property type="molecule type" value="Genomic_DNA"/>
</dbReference>
<dbReference type="AlphaFoldDB" id="A0A8H7TPA1"/>
<dbReference type="Gene3D" id="3.90.640.10">
    <property type="entry name" value="Actin, Chain A, domain 4"/>
    <property type="match status" value="1"/>
</dbReference>
<dbReference type="PANTHER" id="PTHR14187:SF5">
    <property type="entry name" value="HEAT SHOCK 70 KDA PROTEIN 12A"/>
    <property type="match status" value="1"/>
</dbReference>
<dbReference type="InterPro" id="IPR013126">
    <property type="entry name" value="Hsp_70_fam"/>
</dbReference>
<accession>A0A8H7TPA1</accession>
<dbReference type="SUPFAM" id="SSF53067">
    <property type="entry name" value="Actin-like ATPase domain"/>
    <property type="match status" value="2"/>
</dbReference>
<dbReference type="Gene3D" id="3.30.420.40">
    <property type="match status" value="2"/>
</dbReference>
<dbReference type="GO" id="GO:0005524">
    <property type="term" value="F:ATP binding"/>
    <property type="evidence" value="ECO:0007669"/>
    <property type="project" value="UniProtKB-KW"/>
</dbReference>
<keyword evidence="2" id="KW-0067">ATP-binding</keyword>
<evidence type="ECO:0008006" key="5">
    <source>
        <dbReference type="Google" id="ProtNLM"/>
    </source>
</evidence>
<proteinExistence type="predicted"/>
<reference evidence="3" key="1">
    <citation type="submission" date="2020-10" db="EMBL/GenBank/DDBJ databases">
        <title>High-Quality Genome Resource of Clonostachys rosea strain S41 by Oxford Nanopore Long-Read Sequencing.</title>
        <authorList>
            <person name="Wang H."/>
        </authorList>
    </citation>
    <scope>NUCLEOTIDE SEQUENCE</scope>
    <source>
        <strain evidence="3">S41</strain>
    </source>
</reference>
<name>A0A8H7TPA1_BIOOC</name>
<dbReference type="Pfam" id="PF00012">
    <property type="entry name" value="HSP70"/>
    <property type="match status" value="1"/>
</dbReference>